<proteinExistence type="predicted"/>
<reference evidence="2" key="1">
    <citation type="submission" date="2022-11" db="UniProtKB">
        <authorList>
            <consortium name="WormBaseParasite"/>
        </authorList>
    </citation>
    <scope>IDENTIFICATION</scope>
</reference>
<organism evidence="1 2">
    <name type="scientific">Panagrolaimus sp. JU765</name>
    <dbReference type="NCBI Taxonomy" id="591449"/>
    <lineage>
        <taxon>Eukaryota</taxon>
        <taxon>Metazoa</taxon>
        <taxon>Ecdysozoa</taxon>
        <taxon>Nematoda</taxon>
        <taxon>Chromadorea</taxon>
        <taxon>Rhabditida</taxon>
        <taxon>Tylenchina</taxon>
        <taxon>Panagrolaimomorpha</taxon>
        <taxon>Panagrolaimoidea</taxon>
        <taxon>Panagrolaimidae</taxon>
        <taxon>Panagrolaimus</taxon>
    </lineage>
</organism>
<protein>
    <submittedName>
        <fullName evidence="2">Cysteine protease</fullName>
    </submittedName>
</protein>
<evidence type="ECO:0000313" key="2">
    <source>
        <dbReference type="WBParaSite" id="JU765_v2.g11357.t1"/>
    </source>
</evidence>
<dbReference type="WBParaSite" id="JU765_v2.g11357.t1">
    <property type="protein sequence ID" value="JU765_v2.g11357.t1"/>
    <property type="gene ID" value="JU765_v2.g11357"/>
</dbReference>
<evidence type="ECO:0000313" key="1">
    <source>
        <dbReference type="Proteomes" id="UP000887576"/>
    </source>
</evidence>
<sequence length="76" mass="8634">MDRLMETYFSLEVGFADIDNSTAIESSEFVYLLGNCFCSKNIDEIKKFTTSRIWFTYRKNFPAIGGTGPTTDQGWG</sequence>
<name>A0AC34PYX9_9BILA</name>
<accession>A0AC34PYX9</accession>
<dbReference type="Proteomes" id="UP000887576">
    <property type="component" value="Unplaced"/>
</dbReference>